<gene>
    <name evidence="1" type="ordered locus">Clole_0790</name>
</gene>
<dbReference type="KEGG" id="cle:Clole_0790"/>
<sequence>MPKEEIALELTKLIADKLIRECKLANSDIAKFISEAYMNVYNNLNIPTQE</sequence>
<organism evidence="1 2">
    <name type="scientific">Cellulosilyticum lentocellum (strain ATCC 49066 / DSM 5427 / NCIMB 11756 / RHM5)</name>
    <name type="common">Clostridium lentocellum</name>
    <dbReference type="NCBI Taxonomy" id="642492"/>
    <lineage>
        <taxon>Bacteria</taxon>
        <taxon>Bacillati</taxon>
        <taxon>Bacillota</taxon>
        <taxon>Clostridia</taxon>
        <taxon>Lachnospirales</taxon>
        <taxon>Cellulosilyticaceae</taxon>
        <taxon>Cellulosilyticum</taxon>
    </lineage>
</organism>
<dbReference type="STRING" id="642492.Clole_0790"/>
<dbReference type="HOGENOM" id="CLU_3115953_0_0_9"/>
<proteinExistence type="predicted"/>
<evidence type="ECO:0000313" key="2">
    <source>
        <dbReference type="Proteomes" id="UP000008467"/>
    </source>
</evidence>
<dbReference type="Proteomes" id="UP000008467">
    <property type="component" value="Chromosome"/>
</dbReference>
<evidence type="ECO:0000313" key="1">
    <source>
        <dbReference type="EMBL" id="ADZ82523.1"/>
    </source>
</evidence>
<protein>
    <submittedName>
        <fullName evidence="1">Uncharacterized protein</fullName>
    </submittedName>
</protein>
<reference evidence="1 2" key="1">
    <citation type="journal article" date="2011" name="J. Bacteriol.">
        <title>Complete genome sequence of the cellulose-degrading bacterium Cellulosilyticum lentocellum.</title>
        <authorList>
            <consortium name="US DOE Joint Genome Institute"/>
            <person name="Miller D.A."/>
            <person name="Suen G."/>
            <person name="Bruce D."/>
            <person name="Copeland A."/>
            <person name="Cheng J.F."/>
            <person name="Detter C."/>
            <person name="Goodwin L.A."/>
            <person name="Han C.S."/>
            <person name="Hauser L.J."/>
            <person name="Land M.L."/>
            <person name="Lapidus A."/>
            <person name="Lucas S."/>
            <person name="Meincke L."/>
            <person name="Pitluck S."/>
            <person name="Tapia R."/>
            <person name="Teshima H."/>
            <person name="Woyke T."/>
            <person name="Fox B.G."/>
            <person name="Angert E.R."/>
            <person name="Currie C.R."/>
        </authorList>
    </citation>
    <scope>NUCLEOTIDE SEQUENCE [LARGE SCALE GENOMIC DNA]</scope>
    <source>
        <strain evidence="2">ATCC 49066 / DSM 5427 / NCIMB 11756 / RHM5</strain>
    </source>
</reference>
<name>F2JPH5_CELLD</name>
<keyword evidence="2" id="KW-1185">Reference proteome</keyword>
<dbReference type="EMBL" id="CP002582">
    <property type="protein sequence ID" value="ADZ82523.1"/>
    <property type="molecule type" value="Genomic_DNA"/>
</dbReference>
<accession>F2JPH5</accession>
<dbReference type="AlphaFoldDB" id="F2JPH5"/>